<comment type="caution">
    <text evidence="7">The sequence shown here is derived from an EMBL/GenBank/DDBJ whole genome shotgun (WGS) entry which is preliminary data.</text>
</comment>
<keyword evidence="4" id="KW-0805">Transcription regulation</keyword>
<evidence type="ECO:0000256" key="4">
    <source>
        <dbReference type="ARBA" id="ARBA00023015"/>
    </source>
</evidence>
<comment type="similarity">
    <text evidence="1">Belongs to the Fur family.</text>
</comment>
<gene>
    <name evidence="7" type="ORF">H8717_00640</name>
</gene>
<dbReference type="Gene3D" id="3.30.1490.190">
    <property type="match status" value="1"/>
</dbReference>
<evidence type="ECO:0000256" key="3">
    <source>
        <dbReference type="ARBA" id="ARBA00022833"/>
    </source>
</evidence>
<keyword evidence="8" id="KW-1185">Reference proteome</keyword>
<protein>
    <submittedName>
        <fullName evidence="7">Transcriptional repressor</fullName>
    </submittedName>
</protein>
<dbReference type="InterPro" id="IPR036388">
    <property type="entry name" value="WH-like_DNA-bd_sf"/>
</dbReference>
<dbReference type="CDD" id="cd07153">
    <property type="entry name" value="Fur_like"/>
    <property type="match status" value="1"/>
</dbReference>
<dbReference type="Pfam" id="PF01475">
    <property type="entry name" value="FUR"/>
    <property type="match status" value="1"/>
</dbReference>
<dbReference type="Proteomes" id="UP000658131">
    <property type="component" value="Unassembled WGS sequence"/>
</dbReference>
<evidence type="ECO:0000256" key="2">
    <source>
        <dbReference type="ARBA" id="ARBA00022491"/>
    </source>
</evidence>
<dbReference type="SUPFAM" id="SSF46785">
    <property type="entry name" value="Winged helix' DNA-binding domain"/>
    <property type="match status" value="1"/>
</dbReference>
<dbReference type="EMBL" id="JACRTB010000001">
    <property type="protein sequence ID" value="MBC8574920.1"/>
    <property type="molecule type" value="Genomic_DNA"/>
</dbReference>
<evidence type="ECO:0000256" key="6">
    <source>
        <dbReference type="ARBA" id="ARBA00023163"/>
    </source>
</evidence>
<evidence type="ECO:0000313" key="7">
    <source>
        <dbReference type="EMBL" id="MBC8574920.1"/>
    </source>
</evidence>
<evidence type="ECO:0000313" key="8">
    <source>
        <dbReference type="Proteomes" id="UP000658131"/>
    </source>
</evidence>
<accession>A0ABR7NEX1</accession>
<dbReference type="PANTHER" id="PTHR33202:SF7">
    <property type="entry name" value="FERRIC UPTAKE REGULATION PROTEIN"/>
    <property type="match status" value="1"/>
</dbReference>
<keyword evidence="5" id="KW-0238">DNA-binding</keyword>
<organism evidence="7 8">
    <name type="scientific">Yanshouia hominis</name>
    <dbReference type="NCBI Taxonomy" id="2763673"/>
    <lineage>
        <taxon>Bacteria</taxon>
        <taxon>Bacillati</taxon>
        <taxon>Bacillota</taxon>
        <taxon>Clostridia</taxon>
        <taxon>Eubacteriales</taxon>
        <taxon>Oscillospiraceae</taxon>
        <taxon>Yanshouia</taxon>
    </lineage>
</organism>
<keyword evidence="3" id="KW-0862">Zinc</keyword>
<dbReference type="Gene3D" id="1.10.10.10">
    <property type="entry name" value="Winged helix-like DNA-binding domain superfamily/Winged helix DNA-binding domain"/>
    <property type="match status" value="1"/>
</dbReference>
<keyword evidence="6" id="KW-0804">Transcription</keyword>
<dbReference type="InterPro" id="IPR002481">
    <property type="entry name" value="FUR"/>
</dbReference>
<evidence type="ECO:0000256" key="5">
    <source>
        <dbReference type="ARBA" id="ARBA00023125"/>
    </source>
</evidence>
<name>A0ABR7NEX1_9FIRM</name>
<reference evidence="7 8" key="1">
    <citation type="submission" date="2020-08" db="EMBL/GenBank/DDBJ databases">
        <title>Genome public.</title>
        <authorList>
            <person name="Liu C."/>
            <person name="Sun Q."/>
        </authorList>
    </citation>
    <scope>NUCLEOTIDE SEQUENCE [LARGE SCALE GENOMIC DNA]</scope>
    <source>
        <strain evidence="7 8">BX1</strain>
    </source>
</reference>
<proteinExistence type="inferred from homology"/>
<dbReference type="PANTHER" id="PTHR33202">
    <property type="entry name" value="ZINC UPTAKE REGULATION PROTEIN"/>
    <property type="match status" value="1"/>
</dbReference>
<sequence length="117" mass="13171">MILEAVARTKEHPTAETVYQSLKVQHPRLSLATVYRNLNQLCEAGTLKRLRLTDSPDRFDYNTEPHCHLCCSGCGRVIDLEAVSLDWNALLAQPTDCRIESCEVSFYGLCDHCAKDS</sequence>
<dbReference type="InterPro" id="IPR036390">
    <property type="entry name" value="WH_DNA-bd_sf"/>
</dbReference>
<keyword evidence="2" id="KW-0678">Repressor</keyword>
<dbReference type="InterPro" id="IPR043135">
    <property type="entry name" value="Fur_C"/>
</dbReference>
<evidence type="ECO:0000256" key="1">
    <source>
        <dbReference type="ARBA" id="ARBA00007957"/>
    </source>
</evidence>